<keyword evidence="1" id="KW-0175">Coiled coil</keyword>
<protein>
    <submittedName>
        <fullName evidence="2">Uncharacterized protein</fullName>
    </submittedName>
</protein>
<dbReference type="KEGG" id="spsw:Sps_00984"/>
<sequence length="132" mass="15123">MVSSLVTSDIEMLNRLLVIRQVKEDKLRRQLAQCRKISKRQVQQTLKMQAERHGLVAKLEQQALPLEALSPGELVKFKLMLGRGYQQERALAEGLVTLKHEADELALTMESLLKDIQQLSKDQEKLKAVFDE</sequence>
<dbReference type="AlphaFoldDB" id="A0A1S6HKY6"/>
<name>A0A1S6HKY6_9GAMM</name>
<dbReference type="STRING" id="225848.Sps_00984"/>
<evidence type="ECO:0000313" key="3">
    <source>
        <dbReference type="Proteomes" id="UP000189545"/>
    </source>
</evidence>
<evidence type="ECO:0000256" key="1">
    <source>
        <dbReference type="SAM" id="Coils"/>
    </source>
</evidence>
<organism evidence="2 3">
    <name type="scientific">Shewanella psychrophila</name>
    <dbReference type="NCBI Taxonomy" id="225848"/>
    <lineage>
        <taxon>Bacteria</taxon>
        <taxon>Pseudomonadati</taxon>
        <taxon>Pseudomonadota</taxon>
        <taxon>Gammaproteobacteria</taxon>
        <taxon>Alteromonadales</taxon>
        <taxon>Shewanellaceae</taxon>
        <taxon>Shewanella</taxon>
    </lineage>
</organism>
<reference evidence="2 3" key="1">
    <citation type="submission" date="2016-03" db="EMBL/GenBank/DDBJ databases">
        <title>Complete genome sequence of Shewanella psychrophila WP2, a deep sea bacterium isolated from west Pacific sediment.</title>
        <authorList>
            <person name="Xu G."/>
            <person name="Jian H."/>
        </authorList>
    </citation>
    <scope>NUCLEOTIDE SEQUENCE [LARGE SCALE GENOMIC DNA]</scope>
    <source>
        <strain evidence="2 3">WP2</strain>
    </source>
</reference>
<dbReference type="EMBL" id="CP014782">
    <property type="protein sequence ID" value="AQS36173.1"/>
    <property type="molecule type" value="Genomic_DNA"/>
</dbReference>
<feature type="coiled-coil region" evidence="1">
    <location>
        <begin position="95"/>
        <end position="129"/>
    </location>
</feature>
<accession>A0A1S6HKY6</accession>
<dbReference type="Proteomes" id="UP000189545">
    <property type="component" value="Chromosome"/>
</dbReference>
<keyword evidence="3" id="KW-1185">Reference proteome</keyword>
<dbReference type="OrthoDB" id="6271991at2"/>
<proteinExistence type="predicted"/>
<evidence type="ECO:0000313" key="2">
    <source>
        <dbReference type="EMBL" id="AQS36173.1"/>
    </source>
</evidence>
<gene>
    <name evidence="2" type="ORF">Sps_00984</name>
</gene>
<dbReference type="RefSeq" id="WP_077751497.1">
    <property type="nucleotide sequence ID" value="NZ_CP014782.1"/>
</dbReference>